<feature type="domain" description="YgjP-like metallopeptidase" evidence="1">
    <location>
        <begin position="15"/>
        <end position="73"/>
    </location>
</feature>
<dbReference type="RefSeq" id="WP_050639449.1">
    <property type="nucleotide sequence ID" value="NZ_CABKUE010000006.1"/>
</dbReference>
<dbReference type="EMBL" id="CYZU01000007">
    <property type="protein sequence ID" value="CUO00114.1"/>
    <property type="molecule type" value="Genomic_DNA"/>
</dbReference>
<accession>A0A174BHF8</accession>
<dbReference type="Pfam" id="PF01863">
    <property type="entry name" value="YgjP-like"/>
    <property type="match status" value="2"/>
</dbReference>
<evidence type="ECO:0000313" key="3">
    <source>
        <dbReference type="Proteomes" id="UP000095544"/>
    </source>
</evidence>
<evidence type="ECO:0000313" key="2">
    <source>
        <dbReference type="EMBL" id="CUO00114.1"/>
    </source>
</evidence>
<protein>
    <submittedName>
        <fullName evidence="2">Protein of uncharacterized function DUF45</fullName>
    </submittedName>
</protein>
<dbReference type="AlphaFoldDB" id="A0A174BHF8"/>
<dbReference type="Gene3D" id="3.30.2010.10">
    <property type="entry name" value="Metalloproteases ('zincins'), catalytic domain"/>
    <property type="match status" value="1"/>
</dbReference>
<evidence type="ECO:0000259" key="1">
    <source>
        <dbReference type="Pfam" id="PF01863"/>
    </source>
</evidence>
<proteinExistence type="predicted"/>
<dbReference type="PANTHER" id="PTHR30399:SF1">
    <property type="entry name" value="UTP PYROPHOSPHATASE"/>
    <property type="match status" value="1"/>
</dbReference>
<gene>
    <name evidence="2" type="ORF">ERS852491_01021</name>
</gene>
<organism evidence="2 3">
    <name type="scientific">Faecalicatena contorta</name>
    <dbReference type="NCBI Taxonomy" id="39482"/>
    <lineage>
        <taxon>Bacteria</taxon>
        <taxon>Bacillati</taxon>
        <taxon>Bacillota</taxon>
        <taxon>Clostridia</taxon>
        <taxon>Lachnospirales</taxon>
        <taxon>Lachnospiraceae</taxon>
        <taxon>Faecalicatena</taxon>
    </lineage>
</organism>
<dbReference type="OrthoDB" id="9811177at2"/>
<dbReference type="Proteomes" id="UP000095544">
    <property type="component" value="Unassembled WGS sequence"/>
</dbReference>
<feature type="domain" description="YgjP-like metallopeptidase" evidence="1">
    <location>
        <begin position="76"/>
        <end position="175"/>
    </location>
</feature>
<dbReference type="InterPro" id="IPR002725">
    <property type="entry name" value="YgjP-like_metallopeptidase"/>
</dbReference>
<sequence>MKHPFSYEVIYSGRKTLAIQITTEGSVKVRAPKNCPRSSIDRFLKEKEAWVLKYVEKAKQTPQPAPQPLTTRQRSRYIKIARDIFTQKTAYYASIMHVSYGRISIREQKTRWGSCSSQGNLNYNWRLIFAPEDVLDYIVVHELAHRKEMNHSAAFYNIVEEILPNYKSCQKWLRDNGAMLWSKGV</sequence>
<dbReference type="PANTHER" id="PTHR30399">
    <property type="entry name" value="UNCHARACTERIZED PROTEIN YGJP"/>
    <property type="match status" value="1"/>
</dbReference>
<dbReference type="CDD" id="cd07344">
    <property type="entry name" value="M48_yhfN_like"/>
    <property type="match status" value="1"/>
</dbReference>
<dbReference type="STRING" id="39482.ERS852491_01021"/>
<dbReference type="InterPro" id="IPR053136">
    <property type="entry name" value="UTP_pyrophosphatase-like"/>
</dbReference>
<name>A0A174BHF8_9FIRM</name>
<reference evidence="2 3" key="1">
    <citation type="submission" date="2015-09" db="EMBL/GenBank/DDBJ databases">
        <authorList>
            <consortium name="Pathogen Informatics"/>
        </authorList>
    </citation>
    <scope>NUCLEOTIDE SEQUENCE [LARGE SCALE GENOMIC DNA]</scope>
    <source>
        <strain evidence="2 3">2789STDY5834876</strain>
    </source>
</reference>